<name>A0ABR4HYB2_9EURO</name>
<accession>A0ABR4HYB2</accession>
<keyword evidence="2" id="KW-1185">Reference proteome</keyword>
<evidence type="ECO:0000313" key="1">
    <source>
        <dbReference type="EMBL" id="KAL2820475.1"/>
    </source>
</evidence>
<reference evidence="1 2" key="1">
    <citation type="submission" date="2024-07" db="EMBL/GenBank/DDBJ databases">
        <title>Section-level genome sequencing and comparative genomics of Aspergillus sections Usti and Cavernicolus.</title>
        <authorList>
            <consortium name="Lawrence Berkeley National Laboratory"/>
            <person name="Nybo J.L."/>
            <person name="Vesth T.C."/>
            <person name="Theobald S."/>
            <person name="Frisvad J.C."/>
            <person name="Larsen T.O."/>
            <person name="Kjaerboelling I."/>
            <person name="Rothschild-Mancinelli K."/>
            <person name="Lyhne E.K."/>
            <person name="Kogle M.E."/>
            <person name="Barry K."/>
            <person name="Clum A."/>
            <person name="Na H."/>
            <person name="Ledsgaard L."/>
            <person name="Lin J."/>
            <person name="Lipzen A."/>
            <person name="Kuo A."/>
            <person name="Riley R."/>
            <person name="Mondo S."/>
            <person name="LaButti K."/>
            <person name="Haridas S."/>
            <person name="Pangalinan J."/>
            <person name="Salamov A.A."/>
            <person name="Simmons B.A."/>
            <person name="Magnuson J.K."/>
            <person name="Chen J."/>
            <person name="Drula E."/>
            <person name="Henrissat B."/>
            <person name="Wiebenga A."/>
            <person name="Lubbers R.J."/>
            <person name="Gomes A.C."/>
            <person name="Makela M.R."/>
            <person name="Stajich J."/>
            <person name="Grigoriev I.V."/>
            <person name="Mortensen U.H."/>
            <person name="De vries R.P."/>
            <person name="Baker S.E."/>
            <person name="Andersen M.R."/>
        </authorList>
    </citation>
    <scope>NUCLEOTIDE SEQUENCE [LARGE SCALE GENOMIC DNA]</scope>
    <source>
        <strain evidence="1 2">CBS 600.67</strain>
    </source>
</reference>
<dbReference type="Proteomes" id="UP001610335">
    <property type="component" value="Unassembled WGS sequence"/>
</dbReference>
<comment type="caution">
    <text evidence="1">The sequence shown here is derived from an EMBL/GenBank/DDBJ whole genome shotgun (WGS) entry which is preliminary data.</text>
</comment>
<organism evidence="1 2">
    <name type="scientific">Aspergillus cavernicola</name>
    <dbReference type="NCBI Taxonomy" id="176166"/>
    <lineage>
        <taxon>Eukaryota</taxon>
        <taxon>Fungi</taxon>
        <taxon>Dikarya</taxon>
        <taxon>Ascomycota</taxon>
        <taxon>Pezizomycotina</taxon>
        <taxon>Eurotiomycetes</taxon>
        <taxon>Eurotiomycetidae</taxon>
        <taxon>Eurotiales</taxon>
        <taxon>Aspergillaceae</taxon>
        <taxon>Aspergillus</taxon>
        <taxon>Aspergillus subgen. Nidulantes</taxon>
    </lineage>
</organism>
<evidence type="ECO:0000313" key="2">
    <source>
        <dbReference type="Proteomes" id="UP001610335"/>
    </source>
</evidence>
<gene>
    <name evidence="1" type="ORF">BDW59DRAFT_150769</name>
</gene>
<sequence>MRFDLGLDDSGILAEGLYDLYTRLYHVKNELCKTLIHHHIGDFQIRSVRVNWELALPCLKIVDC</sequence>
<protein>
    <submittedName>
        <fullName evidence="1">Uncharacterized protein</fullName>
    </submittedName>
</protein>
<proteinExistence type="predicted"/>
<dbReference type="EMBL" id="JBFXLS010000070">
    <property type="protein sequence ID" value="KAL2820475.1"/>
    <property type="molecule type" value="Genomic_DNA"/>
</dbReference>